<accession>A0AAQ1HLP3</accession>
<evidence type="ECO:0000259" key="4">
    <source>
        <dbReference type="PROSITE" id="PS51462"/>
    </source>
</evidence>
<dbReference type="Gene3D" id="3.90.79.10">
    <property type="entry name" value="Nucleoside Triphosphate Pyrophosphohydrolase"/>
    <property type="match status" value="1"/>
</dbReference>
<dbReference type="PANTHER" id="PTHR43046:SF16">
    <property type="entry name" value="ADP-RIBOSE PYROPHOSPHATASE YJHB-RELATED"/>
    <property type="match status" value="1"/>
</dbReference>
<keyword evidence="6" id="KW-1185">Reference proteome</keyword>
<dbReference type="PROSITE" id="PS51462">
    <property type="entry name" value="NUDIX"/>
    <property type="match status" value="1"/>
</dbReference>
<evidence type="ECO:0000313" key="5">
    <source>
        <dbReference type="EMBL" id="SFC61649.1"/>
    </source>
</evidence>
<dbReference type="PANTHER" id="PTHR43046">
    <property type="entry name" value="GDP-MANNOSE MANNOSYL HYDROLASE"/>
    <property type="match status" value="1"/>
</dbReference>
<evidence type="ECO:0000256" key="3">
    <source>
        <dbReference type="RuleBase" id="RU003476"/>
    </source>
</evidence>
<comment type="caution">
    <text evidence="5">The sequence shown here is derived from an EMBL/GenBank/DDBJ whole genome shotgun (WGS) entry which is preliminary data.</text>
</comment>
<dbReference type="PRINTS" id="PR00502">
    <property type="entry name" value="NUDIXFAMILY"/>
</dbReference>
<dbReference type="InterPro" id="IPR020084">
    <property type="entry name" value="NUDIX_hydrolase_CS"/>
</dbReference>
<dbReference type="PROSITE" id="PS00893">
    <property type="entry name" value="NUDIX_BOX"/>
    <property type="match status" value="1"/>
</dbReference>
<sequence>MGSAIKERATVICRQDDKILFVRKARRKWNLPGGRIEANEAPRQAAQRELAEETGLQVEAMAYLAPLELYQTLHYVFETALPEPQNPQPQNEIADCRWFSLDELAKRNVNKAIKRLLKDYRNPQAQQSSSA</sequence>
<dbReference type="InterPro" id="IPR015797">
    <property type="entry name" value="NUDIX_hydrolase-like_dom_sf"/>
</dbReference>
<dbReference type="RefSeq" id="WP_052267932.1">
    <property type="nucleotide sequence ID" value="NZ_BGPP01000005.1"/>
</dbReference>
<evidence type="ECO:0000313" key="6">
    <source>
        <dbReference type="Proteomes" id="UP000183385"/>
    </source>
</evidence>
<dbReference type="Pfam" id="PF00293">
    <property type="entry name" value="NUDIX"/>
    <property type="match status" value="1"/>
</dbReference>
<dbReference type="SUPFAM" id="SSF55811">
    <property type="entry name" value="Nudix"/>
    <property type="match status" value="1"/>
</dbReference>
<dbReference type="AlphaFoldDB" id="A0AAQ1HLP3"/>
<comment type="cofactor">
    <cofactor evidence="1">
        <name>Mg(2+)</name>
        <dbReference type="ChEBI" id="CHEBI:18420"/>
    </cofactor>
</comment>
<dbReference type="Proteomes" id="UP000183385">
    <property type="component" value="Unassembled WGS sequence"/>
</dbReference>
<organism evidence="5 6">
    <name type="scientific">Pseudomonas citronellolis</name>
    <dbReference type="NCBI Taxonomy" id="53408"/>
    <lineage>
        <taxon>Bacteria</taxon>
        <taxon>Pseudomonadati</taxon>
        <taxon>Pseudomonadota</taxon>
        <taxon>Gammaproteobacteria</taxon>
        <taxon>Pseudomonadales</taxon>
        <taxon>Pseudomonadaceae</taxon>
        <taxon>Pseudomonas</taxon>
    </lineage>
</organism>
<dbReference type="InterPro" id="IPR020476">
    <property type="entry name" value="Nudix_hydrolase"/>
</dbReference>
<protein>
    <submittedName>
        <fullName evidence="5">8-oxo-dGTP diphosphatase</fullName>
    </submittedName>
</protein>
<evidence type="ECO:0000256" key="2">
    <source>
        <dbReference type="ARBA" id="ARBA00022801"/>
    </source>
</evidence>
<feature type="domain" description="Nudix hydrolase" evidence="4">
    <location>
        <begin position="1"/>
        <end position="121"/>
    </location>
</feature>
<dbReference type="GO" id="GO:0016787">
    <property type="term" value="F:hydrolase activity"/>
    <property type="evidence" value="ECO:0007669"/>
    <property type="project" value="UniProtKB-KW"/>
</dbReference>
<dbReference type="EMBL" id="FOLS01000008">
    <property type="protein sequence ID" value="SFC61649.1"/>
    <property type="molecule type" value="Genomic_DNA"/>
</dbReference>
<keyword evidence="2 3" id="KW-0378">Hydrolase</keyword>
<evidence type="ECO:0000256" key="1">
    <source>
        <dbReference type="ARBA" id="ARBA00001946"/>
    </source>
</evidence>
<gene>
    <name evidence="5" type="ORF">SAMN05216577_10838</name>
</gene>
<comment type="similarity">
    <text evidence="3">Belongs to the Nudix hydrolase family.</text>
</comment>
<dbReference type="CDD" id="cd04667">
    <property type="entry name" value="NUDIX_Hydrolase"/>
    <property type="match status" value="1"/>
</dbReference>
<proteinExistence type="inferred from homology"/>
<dbReference type="InterPro" id="IPR000086">
    <property type="entry name" value="NUDIX_hydrolase_dom"/>
</dbReference>
<name>A0AAQ1HLP3_9PSED</name>
<reference evidence="5 6" key="1">
    <citation type="submission" date="2016-10" db="EMBL/GenBank/DDBJ databases">
        <authorList>
            <person name="Varghese N."/>
            <person name="Submissions S."/>
        </authorList>
    </citation>
    <scope>NUCLEOTIDE SEQUENCE [LARGE SCALE GENOMIC DNA]</scope>
    <source>
        <strain evidence="5 6">LMG 18378</strain>
    </source>
</reference>